<dbReference type="InterPro" id="IPR012334">
    <property type="entry name" value="Pectin_lyas_fold"/>
</dbReference>
<protein>
    <recommendedName>
        <fullName evidence="5 14">Pectinesterase</fullName>
        <ecNumber evidence="5 14">3.1.1.11</ecNumber>
    </recommendedName>
</protein>
<evidence type="ECO:0000256" key="7">
    <source>
        <dbReference type="ARBA" id="ARBA00022525"/>
    </source>
</evidence>
<dbReference type="GO" id="GO:0046910">
    <property type="term" value="F:pectinesterase inhibitor activity"/>
    <property type="evidence" value="ECO:0000318"/>
    <property type="project" value="GO_Central"/>
</dbReference>
<organism evidence="16 17">
    <name type="scientific">Capsicum annuum</name>
    <name type="common">Capsicum pepper</name>
    <dbReference type="NCBI Taxonomy" id="4072"/>
    <lineage>
        <taxon>Eukaryota</taxon>
        <taxon>Viridiplantae</taxon>
        <taxon>Streptophyta</taxon>
        <taxon>Embryophyta</taxon>
        <taxon>Tracheophyta</taxon>
        <taxon>Spermatophyta</taxon>
        <taxon>Magnoliopsida</taxon>
        <taxon>eudicotyledons</taxon>
        <taxon>Gunneridae</taxon>
        <taxon>Pentapetalae</taxon>
        <taxon>asterids</taxon>
        <taxon>lamiids</taxon>
        <taxon>Solanales</taxon>
        <taxon>Solanaceae</taxon>
        <taxon>Solanoideae</taxon>
        <taxon>Capsiceae</taxon>
        <taxon>Capsicum</taxon>
    </lineage>
</organism>
<evidence type="ECO:0000256" key="11">
    <source>
        <dbReference type="ARBA" id="ARBA00023316"/>
    </source>
</evidence>
<dbReference type="NCBIfam" id="TIGR01614">
    <property type="entry name" value="PME_inhib"/>
    <property type="match status" value="1"/>
</dbReference>
<dbReference type="OrthoDB" id="2019149at2759"/>
<dbReference type="PROSITE" id="PS00800">
    <property type="entry name" value="PECTINESTERASE_1"/>
    <property type="match status" value="1"/>
</dbReference>
<feature type="chain" id="PRO_5013979311" description="Pectinesterase" evidence="14">
    <location>
        <begin position="26"/>
        <end position="562"/>
    </location>
</feature>
<evidence type="ECO:0000256" key="14">
    <source>
        <dbReference type="RuleBase" id="RU000589"/>
    </source>
</evidence>
<dbReference type="Gene3D" id="1.20.140.40">
    <property type="entry name" value="Invertase/pectin methylesterase inhibitor family protein"/>
    <property type="match status" value="1"/>
</dbReference>
<feature type="active site" evidence="13">
    <location>
        <position position="401"/>
    </location>
</feature>
<evidence type="ECO:0000256" key="9">
    <source>
        <dbReference type="ARBA" id="ARBA00022801"/>
    </source>
</evidence>
<dbReference type="PROSITE" id="PS00503">
    <property type="entry name" value="PECTINESTERASE_2"/>
    <property type="match status" value="1"/>
</dbReference>
<dbReference type="Pfam" id="PF01095">
    <property type="entry name" value="Pectinesterase"/>
    <property type="match status" value="1"/>
</dbReference>
<evidence type="ECO:0000256" key="2">
    <source>
        <dbReference type="ARBA" id="ARBA00005184"/>
    </source>
</evidence>
<keyword evidence="9 14" id="KW-0378">Hydrolase</keyword>
<reference evidence="16 17" key="1">
    <citation type="journal article" date="2014" name="Nat. Genet.">
        <title>Genome sequence of the hot pepper provides insights into the evolution of pungency in Capsicum species.</title>
        <authorList>
            <person name="Kim S."/>
            <person name="Park M."/>
            <person name="Yeom S.I."/>
            <person name="Kim Y.M."/>
            <person name="Lee J.M."/>
            <person name="Lee H.A."/>
            <person name="Seo E."/>
            <person name="Choi J."/>
            <person name="Cheong K."/>
            <person name="Kim K.T."/>
            <person name="Jung K."/>
            <person name="Lee G.W."/>
            <person name="Oh S.K."/>
            <person name="Bae C."/>
            <person name="Kim S.B."/>
            <person name="Lee H.Y."/>
            <person name="Kim S.Y."/>
            <person name="Kim M.S."/>
            <person name="Kang B.C."/>
            <person name="Jo Y.D."/>
            <person name="Yang H.B."/>
            <person name="Jeong H.J."/>
            <person name="Kang W.H."/>
            <person name="Kwon J.K."/>
            <person name="Shin C."/>
            <person name="Lim J.Y."/>
            <person name="Park J.H."/>
            <person name="Huh J.H."/>
            <person name="Kim J.S."/>
            <person name="Kim B.D."/>
            <person name="Cohen O."/>
            <person name="Paran I."/>
            <person name="Suh M.C."/>
            <person name="Lee S.B."/>
            <person name="Kim Y.K."/>
            <person name="Shin Y."/>
            <person name="Noh S.J."/>
            <person name="Park J."/>
            <person name="Seo Y.S."/>
            <person name="Kwon S.Y."/>
            <person name="Kim H.A."/>
            <person name="Park J.M."/>
            <person name="Kim H.J."/>
            <person name="Choi S.B."/>
            <person name="Bosland P.W."/>
            <person name="Reeves G."/>
            <person name="Jo S.H."/>
            <person name="Lee B.W."/>
            <person name="Cho H.T."/>
            <person name="Choi H.S."/>
            <person name="Lee M.S."/>
            <person name="Yu Y."/>
            <person name="Do Choi Y."/>
            <person name="Park B.S."/>
            <person name="van Deynze A."/>
            <person name="Ashrafi H."/>
            <person name="Hill T."/>
            <person name="Kim W.T."/>
            <person name="Pai H.S."/>
            <person name="Ahn H.K."/>
            <person name="Yeam I."/>
            <person name="Giovannoni J.J."/>
            <person name="Rose J.K."/>
            <person name="Sorensen I."/>
            <person name="Lee S.J."/>
            <person name="Kim R.W."/>
            <person name="Choi I.Y."/>
            <person name="Choi B.S."/>
            <person name="Lim J.S."/>
            <person name="Lee Y.H."/>
            <person name="Choi D."/>
        </authorList>
    </citation>
    <scope>NUCLEOTIDE SEQUENCE [LARGE SCALE GENOMIC DNA]</scope>
    <source>
        <strain evidence="17">cv. CM334</strain>
    </source>
</reference>
<keyword evidence="6 14" id="KW-0134">Cell wall</keyword>
<dbReference type="SMR" id="A0A1U8GWD1"/>
<evidence type="ECO:0000256" key="5">
    <source>
        <dbReference type="ARBA" id="ARBA00013229"/>
    </source>
</evidence>
<dbReference type="Gramene" id="PHT81813">
    <property type="protein sequence ID" value="PHT81813"/>
    <property type="gene ID" value="T459_14828"/>
</dbReference>
<gene>
    <name evidence="16" type="ORF">T459_14828</name>
</gene>
<evidence type="ECO:0000256" key="13">
    <source>
        <dbReference type="PROSITE-ProRule" id="PRU10040"/>
    </source>
</evidence>
<dbReference type="InterPro" id="IPR006501">
    <property type="entry name" value="Pectinesterase_inhib_dom"/>
</dbReference>
<keyword evidence="8 14" id="KW-0732">Signal</keyword>
<evidence type="ECO:0000256" key="3">
    <source>
        <dbReference type="ARBA" id="ARBA00006027"/>
    </source>
</evidence>
<dbReference type="InterPro" id="IPR035513">
    <property type="entry name" value="Invertase/methylesterase_inhib"/>
</dbReference>
<comment type="similarity">
    <text evidence="3">In the N-terminal section; belongs to the PMEI family.</text>
</comment>
<dbReference type="SUPFAM" id="SSF51126">
    <property type="entry name" value="Pectin lyase-like"/>
    <property type="match status" value="1"/>
</dbReference>
<evidence type="ECO:0000259" key="15">
    <source>
        <dbReference type="SMART" id="SM00856"/>
    </source>
</evidence>
<comment type="similarity">
    <text evidence="4">In the C-terminal section; belongs to the pectinesterase family.</text>
</comment>
<accession>A0A1U8GWD1</accession>
<evidence type="ECO:0000256" key="1">
    <source>
        <dbReference type="ARBA" id="ARBA00004191"/>
    </source>
</evidence>
<dbReference type="OMA" id="FITGQEW"/>
<dbReference type="GO" id="GO:0045490">
    <property type="term" value="P:pectin catabolic process"/>
    <property type="evidence" value="ECO:0007669"/>
    <property type="project" value="UniProtKB-UniRule"/>
</dbReference>
<feature type="signal peptide" evidence="14">
    <location>
        <begin position="1"/>
        <end position="25"/>
    </location>
</feature>
<dbReference type="AlphaFoldDB" id="A0A1U8GWD1"/>
<evidence type="ECO:0000256" key="4">
    <source>
        <dbReference type="ARBA" id="ARBA00007786"/>
    </source>
</evidence>
<dbReference type="FunFam" id="2.160.20.10:FF:000001">
    <property type="entry name" value="Pectinesterase"/>
    <property type="match status" value="1"/>
</dbReference>
<evidence type="ECO:0000256" key="12">
    <source>
        <dbReference type="ARBA" id="ARBA00047928"/>
    </source>
</evidence>
<dbReference type="PANTHER" id="PTHR31707">
    <property type="entry name" value="PECTINESTERASE"/>
    <property type="match status" value="1"/>
</dbReference>
<comment type="catalytic activity">
    <reaction evidence="12 14">
        <text>[(1-&gt;4)-alpha-D-galacturonosyl methyl ester](n) + n H2O = [(1-&gt;4)-alpha-D-galacturonosyl](n) + n methanol + n H(+)</text>
        <dbReference type="Rhea" id="RHEA:22380"/>
        <dbReference type="Rhea" id="RHEA-COMP:14570"/>
        <dbReference type="Rhea" id="RHEA-COMP:14573"/>
        <dbReference type="ChEBI" id="CHEBI:15377"/>
        <dbReference type="ChEBI" id="CHEBI:15378"/>
        <dbReference type="ChEBI" id="CHEBI:17790"/>
        <dbReference type="ChEBI" id="CHEBI:140522"/>
        <dbReference type="ChEBI" id="CHEBI:140523"/>
        <dbReference type="EC" id="3.1.1.11"/>
    </reaction>
</comment>
<dbReference type="InterPro" id="IPR018040">
    <property type="entry name" value="Pectinesterase_Tyr_AS"/>
</dbReference>
<sequence>MGSSFITTKFFLLLICSASFITISALNSSTLNTTHISSLKSLCKSTPYPESCFNTYKLSISINISPNILNILLQSLQAALSGTGQLTTLFSSVGRSNLVEKQKGIVQDCKELHQITISSLKKSVSRINTASANSKHLADAKAFLSAALTNKATCLEGLDFSTGSLKSTLINTLSSTYEHVSNSLSMLSKYSLKKQSSLFQKQGKKQSTLFKQQGNGNRRRRLLSASEPKWLSRKDRRIMQGANDYNQDDDLTFTVAADGSGNFNTISEAIDFVPNNSYDRVFIYIKEGVYQENVEIPSWKTNIVLLGDGSDVTVITGNRSVVDGWTTFRSATVAVSGEGFLARDITFENSAGPEKHQAVALRINADLAAVYRCTITGYQDTLYAHSFRQFYRECDIYGTVDYIFGNAAVVFQGCNIVSRLPMPGQFTVITAQSRDSPEEYTGISIQNCSILATEDLYSNSSTISSYLGRPWRDYSCTVYLESYIDDFINPEGWKEWSGNQSLDTLYYGEYANSGPASETDNRVTWSGYHIMDYYDASNFTVSEFITGEEWLDSTSFPYDNGV</sequence>
<dbReference type="EC" id="3.1.1.11" evidence="5 14"/>
<evidence type="ECO:0000256" key="6">
    <source>
        <dbReference type="ARBA" id="ARBA00022512"/>
    </source>
</evidence>
<dbReference type="UniPathway" id="UPA00545">
    <property type="reaction ID" value="UER00823"/>
</dbReference>
<dbReference type="InterPro" id="IPR033131">
    <property type="entry name" value="Pectinesterase_Asp_AS"/>
</dbReference>
<evidence type="ECO:0000313" key="16">
    <source>
        <dbReference type="EMBL" id="PHT81813.1"/>
    </source>
</evidence>
<dbReference type="CDD" id="cd15798">
    <property type="entry name" value="PMEI-like_3"/>
    <property type="match status" value="1"/>
</dbReference>
<keyword evidence="10 14" id="KW-0063">Aspartyl esterase</keyword>
<comment type="pathway">
    <text evidence="2 14">Glycan metabolism; pectin degradation; 2-dehydro-3-deoxy-D-gluconate from pectin: step 1/5.</text>
</comment>
<name>A0A1U8GWD1_CAPAN</name>
<comment type="function">
    <text evidence="14">Acts in the modification of cell walls via demethylesterification of cell wall pectin.</text>
</comment>
<dbReference type="Gene3D" id="2.160.20.10">
    <property type="entry name" value="Single-stranded right-handed beta-helix, Pectin lyase-like"/>
    <property type="match status" value="1"/>
</dbReference>
<evidence type="ECO:0000256" key="10">
    <source>
        <dbReference type="ARBA" id="ARBA00023085"/>
    </source>
</evidence>
<feature type="domain" description="Pectinesterase inhibitor" evidence="15">
    <location>
        <begin position="34"/>
        <end position="186"/>
    </location>
</feature>
<dbReference type="InterPro" id="IPR000070">
    <property type="entry name" value="Pectinesterase_cat"/>
</dbReference>
<keyword evidence="7 14" id="KW-0964">Secreted</keyword>
<evidence type="ECO:0000313" key="17">
    <source>
        <dbReference type="Proteomes" id="UP000222542"/>
    </source>
</evidence>
<dbReference type="EMBL" id="AYRZ02000005">
    <property type="protein sequence ID" value="PHT81813.1"/>
    <property type="molecule type" value="Genomic_DNA"/>
</dbReference>
<dbReference type="InterPro" id="IPR011050">
    <property type="entry name" value="Pectin_lyase_fold/virulence"/>
</dbReference>
<keyword evidence="11 14" id="KW-0961">Cell wall biogenesis/degradation</keyword>
<dbReference type="SUPFAM" id="SSF101148">
    <property type="entry name" value="Plant invertase/pectin methylesterase inhibitor"/>
    <property type="match status" value="1"/>
</dbReference>
<evidence type="ECO:0000256" key="8">
    <source>
        <dbReference type="ARBA" id="ARBA00022729"/>
    </source>
</evidence>
<dbReference type="GO" id="GO:0042545">
    <property type="term" value="P:cell wall modification"/>
    <property type="evidence" value="ECO:0007669"/>
    <property type="project" value="UniProtKB-UniRule"/>
</dbReference>
<proteinExistence type="inferred from homology"/>
<comment type="subcellular location">
    <subcellularLocation>
        <location evidence="1 14">Secreted</location>
        <location evidence="1 14">Cell wall</location>
    </subcellularLocation>
</comment>
<dbReference type="Pfam" id="PF04043">
    <property type="entry name" value="PMEI"/>
    <property type="match status" value="1"/>
</dbReference>
<reference evidence="16 17" key="2">
    <citation type="journal article" date="2017" name="Genome Biol.">
        <title>New reference genome sequences of hot pepper reveal the massive evolution of plant disease-resistance genes by retroduplication.</title>
        <authorList>
            <person name="Kim S."/>
            <person name="Park J."/>
            <person name="Yeom S.I."/>
            <person name="Kim Y.M."/>
            <person name="Seo E."/>
            <person name="Kim K.T."/>
            <person name="Kim M.S."/>
            <person name="Lee J.M."/>
            <person name="Cheong K."/>
            <person name="Shin H.S."/>
            <person name="Kim S.B."/>
            <person name="Han K."/>
            <person name="Lee J."/>
            <person name="Park M."/>
            <person name="Lee H.A."/>
            <person name="Lee H.Y."/>
            <person name="Lee Y."/>
            <person name="Oh S."/>
            <person name="Lee J.H."/>
            <person name="Choi E."/>
            <person name="Choi E."/>
            <person name="Lee S.E."/>
            <person name="Jeon J."/>
            <person name="Kim H."/>
            <person name="Choi G."/>
            <person name="Song H."/>
            <person name="Lee J."/>
            <person name="Lee S.C."/>
            <person name="Kwon J.K."/>
            <person name="Lee H.Y."/>
            <person name="Koo N."/>
            <person name="Hong Y."/>
            <person name="Kim R.W."/>
            <person name="Kang W.H."/>
            <person name="Huh J.H."/>
            <person name="Kang B.C."/>
            <person name="Yang T.J."/>
            <person name="Lee Y.H."/>
            <person name="Bennetzen J.L."/>
            <person name="Choi D."/>
        </authorList>
    </citation>
    <scope>NUCLEOTIDE SEQUENCE [LARGE SCALE GENOMIC DNA]</scope>
    <source>
        <strain evidence="17">cv. CM334</strain>
    </source>
</reference>
<comment type="caution">
    <text evidence="16">The sequence shown here is derived from an EMBL/GenBank/DDBJ whole genome shotgun (WGS) entry which is preliminary data.</text>
</comment>
<keyword evidence="17" id="KW-1185">Reference proteome</keyword>
<dbReference type="KEGG" id="cann:107870923"/>
<dbReference type="SMART" id="SM00856">
    <property type="entry name" value="PMEI"/>
    <property type="match status" value="1"/>
</dbReference>
<dbReference type="GO" id="GO:0030599">
    <property type="term" value="F:pectinesterase activity"/>
    <property type="evidence" value="ECO:0000318"/>
    <property type="project" value="GO_Central"/>
</dbReference>
<dbReference type="Proteomes" id="UP000222542">
    <property type="component" value="Unassembled WGS sequence"/>
</dbReference>